<organism evidence="1 2">
    <name type="scientific">Vararia minispora EC-137</name>
    <dbReference type="NCBI Taxonomy" id="1314806"/>
    <lineage>
        <taxon>Eukaryota</taxon>
        <taxon>Fungi</taxon>
        <taxon>Dikarya</taxon>
        <taxon>Basidiomycota</taxon>
        <taxon>Agaricomycotina</taxon>
        <taxon>Agaricomycetes</taxon>
        <taxon>Russulales</taxon>
        <taxon>Lachnocladiaceae</taxon>
        <taxon>Vararia</taxon>
    </lineage>
</organism>
<reference evidence="1" key="1">
    <citation type="submission" date="2021-02" db="EMBL/GenBank/DDBJ databases">
        <authorList>
            <consortium name="DOE Joint Genome Institute"/>
            <person name="Ahrendt S."/>
            <person name="Looney B.P."/>
            <person name="Miyauchi S."/>
            <person name="Morin E."/>
            <person name="Drula E."/>
            <person name="Courty P.E."/>
            <person name="Chicoki N."/>
            <person name="Fauchery L."/>
            <person name="Kohler A."/>
            <person name="Kuo A."/>
            <person name="Labutti K."/>
            <person name="Pangilinan J."/>
            <person name="Lipzen A."/>
            <person name="Riley R."/>
            <person name="Andreopoulos W."/>
            <person name="He G."/>
            <person name="Johnson J."/>
            <person name="Barry K.W."/>
            <person name="Grigoriev I.V."/>
            <person name="Nagy L."/>
            <person name="Hibbett D."/>
            <person name="Henrissat B."/>
            <person name="Matheny P.B."/>
            <person name="Labbe J."/>
            <person name="Martin F."/>
        </authorList>
    </citation>
    <scope>NUCLEOTIDE SEQUENCE</scope>
    <source>
        <strain evidence="1">EC-137</strain>
    </source>
</reference>
<reference evidence="1" key="2">
    <citation type="journal article" date="2022" name="New Phytol.">
        <title>Evolutionary transition to the ectomycorrhizal habit in the genomes of a hyperdiverse lineage of mushroom-forming fungi.</title>
        <authorList>
            <person name="Looney B."/>
            <person name="Miyauchi S."/>
            <person name="Morin E."/>
            <person name="Drula E."/>
            <person name="Courty P.E."/>
            <person name="Kohler A."/>
            <person name="Kuo A."/>
            <person name="LaButti K."/>
            <person name="Pangilinan J."/>
            <person name="Lipzen A."/>
            <person name="Riley R."/>
            <person name="Andreopoulos W."/>
            <person name="He G."/>
            <person name="Johnson J."/>
            <person name="Nolan M."/>
            <person name="Tritt A."/>
            <person name="Barry K.W."/>
            <person name="Grigoriev I.V."/>
            <person name="Nagy L.G."/>
            <person name="Hibbett D."/>
            <person name="Henrissat B."/>
            <person name="Matheny P.B."/>
            <person name="Labbe J."/>
            <person name="Martin F.M."/>
        </authorList>
    </citation>
    <scope>NUCLEOTIDE SEQUENCE</scope>
    <source>
        <strain evidence="1">EC-137</strain>
    </source>
</reference>
<protein>
    <submittedName>
        <fullName evidence="1">Uncharacterized protein</fullName>
    </submittedName>
</protein>
<keyword evidence="2" id="KW-1185">Reference proteome</keyword>
<sequence>MAQRADDSEGGKKNCNRLEEHTFCVIALARKLVYQQLRSAGPQHSALSSDFASSAEPSPIAPGTGPSTSTPKPSTKEPFPHEVGRIKSHPYHADTGPHRGPKPIYTIAEGDWVKSAGLEAYGHLMKVVDVPEVHKMVKDGLWDQVRNRVLDT</sequence>
<gene>
    <name evidence="1" type="ORF">K488DRAFT_69988</name>
</gene>
<name>A0ACB8QNP0_9AGAM</name>
<comment type="caution">
    <text evidence="1">The sequence shown here is derived from an EMBL/GenBank/DDBJ whole genome shotgun (WGS) entry which is preliminary data.</text>
</comment>
<dbReference type="Proteomes" id="UP000814128">
    <property type="component" value="Unassembled WGS sequence"/>
</dbReference>
<accession>A0ACB8QNP0</accession>
<proteinExistence type="predicted"/>
<evidence type="ECO:0000313" key="1">
    <source>
        <dbReference type="EMBL" id="KAI0033295.1"/>
    </source>
</evidence>
<evidence type="ECO:0000313" key="2">
    <source>
        <dbReference type="Proteomes" id="UP000814128"/>
    </source>
</evidence>
<dbReference type="EMBL" id="MU273523">
    <property type="protein sequence ID" value="KAI0033295.1"/>
    <property type="molecule type" value="Genomic_DNA"/>
</dbReference>